<evidence type="ECO:0000313" key="3">
    <source>
        <dbReference type="Proteomes" id="UP000886595"/>
    </source>
</evidence>
<dbReference type="PANTHER" id="PTHR47286">
    <property type="entry name" value="F3I6.9 PROTEIN"/>
    <property type="match status" value="1"/>
</dbReference>
<feature type="compositionally biased region" description="Polar residues" evidence="1">
    <location>
        <begin position="210"/>
        <end position="219"/>
    </location>
</feature>
<dbReference type="OrthoDB" id="621651at2759"/>
<feature type="compositionally biased region" description="Low complexity" evidence="1">
    <location>
        <begin position="59"/>
        <end position="69"/>
    </location>
</feature>
<reference evidence="2 3" key="1">
    <citation type="submission" date="2020-02" db="EMBL/GenBank/DDBJ databases">
        <authorList>
            <person name="Ma Q."/>
            <person name="Huang Y."/>
            <person name="Song X."/>
            <person name="Pei D."/>
        </authorList>
    </citation>
    <scope>NUCLEOTIDE SEQUENCE [LARGE SCALE GENOMIC DNA]</scope>
    <source>
        <strain evidence="2">Sxm20200214</strain>
        <tissue evidence="2">Leaf</tissue>
    </source>
</reference>
<feature type="compositionally biased region" description="Basic and acidic residues" evidence="1">
    <location>
        <begin position="183"/>
        <end position="200"/>
    </location>
</feature>
<feature type="compositionally biased region" description="Polar residues" evidence="1">
    <location>
        <begin position="86"/>
        <end position="98"/>
    </location>
</feature>
<gene>
    <name evidence="2" type="ORF">Bca52824_076704</name>
</gene>
<proteinExistence type="predicted"/>
<feature type="region of interest" description="Disordered" evidence="1">
    <location>
        <begin position="353"/>
        <end position="372"/>
    </location>
</feature>
<evidence type="ECO:0000313" key="2">
    <source>
        <dbReference type="EMBL" id="KAG2257410.1"/>
    </source>
</evidence>
<keyword evidence="3" id="KW-1185">Reference proteome</keyword>
<dbReference type="PANTHER" id="PTHR47286:SF2">
    <property type="entry name" value="F3I6.9 PROTEIN"/>
    <property type="match status" value="1"/>
</dbReference>
<feature type="compositionally biased region" description="Polar residues" evidence="1">
    <location>
        <begin position="42"/>
        <end position="51"/>
    </location>
</feature>
<comment type="caution">
    <text evidence="2">The sequence shown here is derived from an EMBL/GenBank/DDBJ whole genome shotgun (WGS) entry which is preliminary data.</text>
</comment>
<feature type="compositionally biased region" description="Basic and acidic residues" evidence="1">
    <location>
        <begin position="14"/>
        <end position="29"/>
    </location>
</feature>
<evidence type="ECO:0000256" key="1">
    <source>
        <dbReference type="SAM" id="MobiDB-lite"/>
    </source>
</evidence>
<sequence length="384" mass="42684">MRPDQVRKKLTTNKIDRSKKTPLNKEIRNMMKPTKKPEATVSKASPVSSNPRVYKPDSKATSLSTSQSSVKKENFSSSLLRKKQTASKSLHMSMSLGPSASDPAALTSTRKSLIMERMGDKEIVKRAFKTFQKSYDFTSSVNEQKQIYYCPFMFFVFYRLSTDQLLKHQNPGKATSIPSLATRQKENGRPTKSSSLEKRSCSSAIRSSSYGLKSNNTGENKQKELSKSGATAVEKTRLQKNSKAGVIDAKTRRGFLNPKAKPMQGALPVRTLPKVSSEKRVYKYMRKRQAVDVNSSIEAGDSFRVDTDVGAVLDAMSMAVSHHAAAFADGLQDVKNCCRVTVVGFKTLFPRKEEDHGAGRGTETARRDERSSEVHYRFGGSFGF</sequence>
<feature type="region of interest" description="Disordered" evidence="1">
    <location>
        <begin position="169"/>
        <end position="252"/>
    </location>
</feature>
<protein>
    <submittedName>
        <fullName evidence="2">Uncharacterized protein</fullName>
    </submittedName>
</protein>
<organism evidence="2 3">
    <name type="scientific">Brassica carinata</name>
    <name type="common">Ethiopian mustard</name>
    <name type="synonym">Abyssinian cabbage</name>
    <dbReference type="NCBI Taxonomy" id="52824"/>
    <lineage>
        <taxon>Eukaryota</taxon>
        <taxon>Viridiplantae</taxon>
        <taxon>Streptophyta</taxon>
        <taxon>Embryophyta</taxon>
        <taxon>Tracheophyta</taxon>
        <taxon>Spermatophyta</taxon>
        <taxon>Magnoliopsida</taxon>
        <taxon>eudicotyledons</taxon>
        <taxon>Gunneridae</taxon>
        <taxon>Pentapetalae</taxon>
        <taxon>rosids</taxon>
        <taxon>malvids</taxon>
        <taxon>Brassicales</taxon>
        <taxon>Brassicaceae</taxon>
        <taxon>Brassiceae</taxon>
        <taxon>Brassica</taxon>
    </lineage>
</organism>
<dbReference type="Proteomes" id="UP000886595">
    <property type="component" value="Unassembled WGS sequence"/>
</dbReference>
<dbReference type="EMBL" id="JAAMPC010000015">
    <property type="protein sequence ID" value="KAG2257410.1"/>
    <property type="molecule type" value="Genomic_DNA"/>
</dbReference>
<accession>A0A8X7PUD9</accession>
<feature type="region of interest" description="Disordered" evidence="1">
    <location>
        <begin position="1"/>
        <end position="105"/>
    </location>
</feature>
<dbReference type="AlphaFoldDB" id="A0A8X7PUD9"/>
<feature type="compositionally biased region" description="Polar residues" evidence="1">
    <location>
        <begin position="172"/>
        <end position="182"/>
    </location>
</feature>
<name>A0A8X7PUD9_BRACI</name>